<proteinExistence type="predicted"/>
<gene>
    <name evidence="2" type="ORF">EDC61_11066</name>
</gene>
<dbReference type="AlphaFoldDB" id="A0A4R3JUC1"/>
<sequence length="91" mass="9993">MQTLHLDAAELGLDFDTSLKLANHIAEHLLGSAMLLSFYDRDRNLESPAGVSECHQGCATPGWVDYAANRGGTLMVNFGQGRFVFCYMPLD</sequence>
<organism evidence="2 3">
    <name type="scientific">Sulfuritortus calidifontis</name>
    <dbReference type="NCBI Taxonomy" id="1914471"/>
    <lineage>
        <taxon>Bacteria</taxon>
        <taxon>Pseudomonadati</taxon>
        <taxon>Pseudomonadota</taxon>
        <taxon>Betaproteobacteria</taxon>
        <taxon>Nitrosomonadales</taxon>
        <taxon>Thiobacillaceae</taxon>
        <taxon>Sulfuritortus</taxon>
    </lineage>
</organism>
<dbReference type="Gene3D" id="3.30.1490.340">
    <property type="match status" value="1"/>
</dbReference>
<reference evidence="2 3" key="1">
    <citation type="submission" date="2019-03" db="EMBL/GenBank/DDBJ databases">
        <title>Genomic Encyclopedia of Type Strains, Phase IV (KMG-IV): sequencing the most valuable type-strain genomes for metagenomic binning, comparative biology and taxonomic classification.</title>
        <authorList>
            <person name="Goeker M."/>
        </authorList>
    </citation>
    <scope>NUCLEOTIDE SEQUENCE [LARGE SCALE GENOMIC DNA]</scope>
    <source>
        <strain evidence="2 3">DSM 103923</strain>
    </source>
</reference>
<comment type="caution">
    <text evidence="2">The sequence shown here is derived from an EMBL/GenBank/DDBJ whole genome shotgun (WGS) entry which is preliminary data.</text>
</comment>
<name>A0A4R3JUC1_9PROT</name>
<dbReference type="EMBL" id="SLZY01000010">
    <property type="protein sequence ID" value="TCS71340.1"/>
    <property type="molecule type" value="Genomic_DNA"/>
</dbReference>
<accession>A0A4R3JUC1</accession>
<keyword evidence="3" id="KW-1185">Reference proteome</keyword>
<feature type="domain" description="DUF5619" evidence="1">
    <location>
        <begin position="1"/>
        <end position="87"/>
    </location>
</feature>
<evidence type="ECO:0000313" key="3">
    <source>
        <dbReference type="Proteomes" id="UP000295135"/>
    </source>
</evidence>
<dbReference type="InterPro" id="IPR041145">
    <property type="entry name" value="DUF5619"/>
</dbReference>
<evidence type="ECO:0000313" key="2">
    <source>
        <dbReference type="EMBL" id="TCS71340.1"/>
    </source>
</evidence>
<dbReference type="Proteomes" id="UP000295135">
    <property type="component" value="Unassembled WGS sequence"/>
</dbReference>
<dbReference type="OrthoDB" id="7064542at2"/>
<dbReference type="Pfam" id="PF18505">
    <property type="entry name" value="DUF5619"/>
    <property type="match status" value="1"/>
</dbReference>
<dbReference type="RefSeq" id="WP_126463265.1">
    <property type="nucleotide sequence ID" value="NZ_AP018721.1"/>
</dbReference>
<evidence type="ECO:0000259" key="1">
    <source>
        <dbReference type="Pfam" id="PF18505"/>
    </source>
</evidence>
<protein>
    <recommendedName>
        <fullName evidence="1">DUF5619 domain-containing protein</fullName>
    </recommendedName>
</protein>